<dbReference type="PANTHER" id="PTHR34982:SF1">
    <property type="entry name" value="FLAGELLAR ASSEMBLY PROTEIN FLIH"/>
    <property type="match status" value="1"/>
</dbReference>
<comment type="function">
    <text evidence="1">Needed for flagellar regrowth and assembly.</text>
</comment>
<evidence type="ECO:0000256" key="4">
    <source>
        <dbReference type="ARBA" id="ARBA00022795"/>
    </source>
</evidence>
<keyword evidence="8" id="KW-0969">Cilium</keyword>
<keyword evidence="9" id="KW-1185">Reference proteome</keyword>
<evidence type="ECO:0000256" key="6">
    <source>
        <dbReference type="ARBA" id="ARBA00023225"/>
    </source>
</evidence>
<dbReference type="GO" id="GO:0015031">
    <property type="term" value="P:protein transport"/>
    <property type="evidence" value="ECO:0007669"/>
    <property type="project" value="UniProtKB-KW"/>
</dbReference>
<protein>
    <submittedName>
        <fullName evidence="8">Flagellar assembly protein FliH</fullName>
    </submittedName>
</protein>
<reference evidence="8 9" key="1">
    <citation type="submission" date="2019-04" db="EMBL/GenBank/DDBJ databases">
        <title>Cohnella sp. nov. isolated from preserved vegetables.</title>
        <authorList>
            <person name="Lin S.-Y."/>
            <person name="Hung M.-H."/>
            <person name="Young C.-C."/>
        </authorList>
    </citation>
    <scope>NUCLEOTIDE SEQUENCE [LARGE SCALE GENOMIC DNA]</scope>
    <source>
        <strain evidence="8 9">CC-MHH1044</strain>
    </source>
</reference>
<comment type="caution">
    <text evidence="8">The sequence shown here is derived from an EMBL/GenBank/DDBJ whole genome shotgun (WGS) entry which is preliminary data.</text>
</comment>
<dbReference type="Pfam" id="PF02108">
    <property type="entry name" value="FliH"/>
    <property type="match status" value="1"/>
</dbReference>
<dbReference type="InterPro" id="IPR051472">
    <property type="entry name" value="T3SS_Stator/FliH"/>
</dbReference>
<evidence type="ECO:0000313" key="9">
    <source>
        <dbReference type="Proteomes" id="UP000310636"/>
    </source>
</evidence>
<keyword evidence="8" id="KW-0966">Cell projection</keyword>
<dbReference type="PANTHER" id="PTHR34982">
    <property type="entry name" value="YOP PROTEINS TRANSLOCATION PROTEIN L"/>
    <property type="match status" value="1"/>
</dbReference>
<dbReference type="GO" id="GO:0005829">
    <property type="term" value="C:cytosol"/>
    <property type="evidence" value="ECO:0007669"/>
    <property type="project" value="TreeGrafter"/>
</dbReference>
<dbReference type="EMBL" id="SSOB01000009">
    <property type="protein sequence ID" value="THF81267.1"/>
    <property type="molecule type" value="Genomic_DNA"/>
</dbReference>
<keyword evidence="4" id="KW-1005">Bacterial flagellum biogenesis</keyword>
<keyword evidence="8" id="KW-0282">Flagellum</keyword>
<keyword evidence="5" id="KW-0653">Protein transport</keyword>
<comment type="similarity">
    <text evidence="2">Belongs to the FliH family.</text>
</comment>
<proteinExistence type="inferred from homology"/>
<dbReference type="InterPro" id="IPR018035">
    <property type="entry name" value="Flagellar_FliH/T3SS_HrpE"/>
</dbReference>
<dbReference type="Proteomes" id="UP000310636">
    <property type="component" value="Unassembled WGS sequence"/>
</dbReference>
<evidence type="ECO:0000256" key="5">
    <source>
        <dbReference type="ARBA" id="ARBA00022927"/>
    </source>
</evidence>
<evidence type="ECO:0000256" key="1">
    <source>
        <dbReference type="ARBA" id="ARBA00003041"/>
    </source>
</evidence>
<evidence type="ECO:0000256" key="3">
    <source>
        <dbReference type="ARBA" id="ARBA00022448"/>
    </source>
</evidence>
<evidence type="ECO:0000313" key="8">
    <source>
        <dbReference type="EMBL" id="THF81267.1"/>
    </source>
</evidence>
<keyword evidence="3" id="KW-0813">Transport</keyword>
<evidence type="ECO:0000259" key="7">
    <source>
        <dbReference type="Pfam" id="PF02108"/>
    </source>
</evidence>
<keyword evidence="6" id="KW-1006">Bacterial flagellum protein export</keyword>
<dbReference type="OrthoDB" id="19020at2"/>
<organism evidence="8 9">
    <name type="scientific">Cohnella fermenti</name>
    <dbReference type="NCBI Taxonomy" id="2565925"/>
    <lineage>
        <taxon>Bacteria</taxon>
        <taxon>Bacillati</taxon>
        <taxon>Bacillota</taxon>
        <taxon>Bacilli</taxon>
        <taxon>Bacillales</taxon>
        <taxon>Paenibacillaceae</taxon>
        <taxon>Cohnella</taxon>
    </lineage>
</organism>
<gene>
    <name evidence="8" type="ORF">E6C55_09140</name>
</gene>
<dbReference type="GO" id="GO:0044781">
    <property type="term" value="P:bacterial-type flagellum organization"/>
    <property type="evidence" value="ECO:0007669"/>
    <property type="project" value="UniProtKB-KW"/>
</dbReference>
<accession>A0A4V3WFQ5</accession>
<dbReference type="Gene3D" id="1.20.5.620">
    <property type="entry name" value="F1F0 ATP synthase subunit B, membrane domain"/>
    <property type="match status" value="1"/>
</dbReference>
<dbReference type="AlphaFoldDB" id="A0A4V3WFQ5"/>
<name>A0A4V3WFQ5_9BACL</name>
<evidence type="ECO:0000256" key="2">
    <source>
        <dbReference type="ARBA" id="ARBA00006602"/>
    </source>
</evidence>
<sequence>MSNLIKSSHVISIEDLKRIEQLRLATKPRNISDSAGEGEGISSADVETQTMKERILQDAQQVAEDILAAAREEAESVRSQAQREAEEWWQGRRQEDEQIVEEARRHGYEEGFRQGSEQAERQMRERWAQELEEAASIVKQAYLTKESIISDAELFLVELSGKIAEKVIASKLEEKPELTLELIARALARRKEQGVITLCVAPSQFAFVQAAKDELALGIDSQAELQIIPDPTVGEGGCIVRSSFGSIDARIDTQLAAIRQELLRIAAHPAEERNADVQTS</sequence>
<feature type="domain" description="Flagellar assembly protein FliH/Type III secretion system HrpE" evidence="7">
    <location>
        <begin position="132"/>
        <end position="256"/>
    </location>
</feature>